<dbReference type="Pfam" id="PF13692">
    <property type="entry name" value="Glyco_trans_1_4"/>
    <property type="match status" value="1"/>
</dbReference>
<dbReference type="Proteomes" id="UP000650081">
    <property type="component" value="Unassembled WGS sequence"/>
</dbReference>
<keyword evidence="2" id="KW-1185">Reference proteome</keyword>
<dbReference type="SUPFAM" id="SSF53756">
    <property type="entry name" value="UDP-Glycosyltransferase/glycogen phosphorylase"/>
    <property type="match status" value="1"/>
</dbReference>
<dbReference type="CDD" id="cd03801">
    <property type="entry name" value="GT4_PimA-like"/>
    <property type="match status" value="1"/>
</dbReference>
<evidence type="ECO:0000313" key="2">
    <source>
        <dbReference type="Proteomes" id="UP000650081"/>
    </source>
</evidence>
<dbReference type="PANTHER" id="PTHR12526">
    <property type="entry name" value="GLYCOSYLTRANSFERASE"/>
    <property type="match status" value="1"/>
</dbReference>
<protein>
    <submittedName>
        <fullName evidence="1">Glycosyltransferase</fullName>
    </submittedName>
</protein>
<gene>
    <name evidence="1" type="ORF">H9S92_14195</name>
</gene>
<name>A0A923T879_9BACT</name>
<accession>A0A923T879</accession>
<dbReference type="RefSeq" id="WP_187467359.1">
    <property type="nucleotide sequence ID" value="NZ_JACSIT010000135.1"/>
</dbReference>
<dbReference type="PANTHER" id="PTHR12526:SF630">
    <property type="entry name" value="GLYCOSYLTRANSFERASE"/>
    <property type="match status" value="1"/>
</dbReference>
<dbReference type="AlphaFoldDB" id="A0A923T879"/>
<proteinExistence type="predicted"/>
<dbReference type="Gene3D" id="3.40.50.2000">
    <property type="entry name" value="Glycogen Phosphorylase B"/>
    <property type="match status" value="2"/>
</dbReference>
<reference evidence="1" key="1">
    <citation type="submission" date="2020-08" db="EMBL/GenBank/DDBJ databases">
        <title>Lewinella bacteria from marine environments.</title>
        <authorList>
            <person name="Zhong Y."/>
        </authorList>
    </citation>
    <scope>NUCLEOTIDE SEQUENCE</scope>
    <source>
        <strain evidence="1">KCTC 42187</strain>
    </source>
</reference>
<evidence type="ECO:0000313" key="1">
    <source>
        <dbReference type="EMBL" id="MBC6995320.1"/>
    </source>
</evidence>
<organism evidence="1 2">
    <name type="scientific">Neolewinella lacunae</name>
    <dbReference type="NCBI Taxonomy" id="1517758"/>
    <lineage>
        <taxon>Bacteria</taxon>
        <taxon>Pseudomonadati</taxon>
        <taxon>Bacteroidota</taxon>
        <taxon>Saprospiria</taxon>
        <taxon>Saprospirales</taxon>
        <taxon>Lewinellaceae</taxon>
        <taxon>Neolewinella</taxon>
    </lineage>
</organism>
<sequence>MKILLLTKKFPYPLKDGESQAIHGLSKSLSELGCEVSLLAMNTSKHFFAGQVLPDKMSHYREVRTVSVNNELGLFDAAHNLVRGTSYHISRFDLPDYHSALARWLMEETFDVVQLETLYLAPYIPTIRKHSEAQVVMRSHNVEHEIWERCSENIRFAPKRWYLRHLTRQLAEYERQQLNQYDLLLPITGRDERHFKALGFRGESMVLPIGLDTVCGEPRYDSYSKPLSLHFIGSLDWLPNLEGLQWFLNDVWPQVHRRFPELEFHIAGRNMPPSLQALRMKNVIIHGEVESSCDFVAAHSISIVPLLSGGGMRAKILEAMSLGRVVISTSVGLEGISAKHRRDLFIADTAGQFVEVLSECLLRGRKLERIGRAAVTCFQKKYDRRVLAQRLLDRYAALVSREEVETIG</sequence>
<dbReference type="EMBL" id="JACSIT010000135">
    <property type="protein sequence ID" value="MBC6995320.1"/>
    <property type="molecule type" value="Genomic_DNA"/>
</dbReference>
<comment type="caution">
    <text evidence="1">The sequence shown here is derived from an EMBL/GenBank/DDBJ whole genome shotgun (WGS) entry which is preliminary data.</text>
</comment>